<organism evidence="2">
    <name type="scientific">Solanum chilense</name>
    <name type="common">Tomato</name>
    <name type="synonym">Lycopersicon chilense</name>
    <dbReference type="NCBI Taxonomy" id="4083"/>
    <lineage>
        <taxon>Eukaryota</taxon>
        <taxon>Viridiplantae</taxon>
        <taxon>Streptophyta</taxon>
        <taxon>Embryophyta</taxon>
        <taxon>Tracheophyta</taxon>
        <taxon>Spermatophyta</taxon>
        <taxon>Magnoliopsida</taxon>
        <taxon>eudicotyledons</taxon>
        <taxon>Gunneridae</taxon>
        <taxon>Pentapetalae</taxon>
        <taxon>asterids</taxon>
        <taxon>lamiids</taxon>
        <taxon>Solanales</taxon>
        <taxon>Solanaceae</taxon>
        <taxon>Solanoideae</taxon>
        <taxon>Solaneae</taxon>
        <taxon>Solanum</taxon>
        <taxon>Solanum subgen. Lycopersicon</taxon>
    </lineage>
</organism>
<dbReference type="EMBL" id="RXGB01005270">
    <property type="protein sequence ID" value="TMW88200.1"/>
    <property type="molecule type" value="Genomic_DNA"/>
</dbReference>
<evidence type="ECO:0000313" key="2">
    <source>
        <dbReference type="EMBL" id="TMW88200.1"/>
    </source>
</evidence>
<proteinExistence type="predicted"/>
<feature type="compositionally biased region" description="Basic and acidic residues" evidence="1">
    <location>
        <begin position="60"/>
        <end position="70"/>
    </location>
</feature>
<comment type="caution">
    <text evidence="2">The sequence shown here is derived from an EMBL/GenBank/DDBJ whole genome shotgun (WGS) entry which is preliminary data.</text>
</comment>
<gene>
    <name evidence="2" type="ORF">EJD97_018921</name>
</gene>
<evidence type="ECO:0000256" key="1">
    <source>
        <dbReference type="SAM" id="MobiDB-lite"/>
    </source>
</evidence>
<feature type="region of interest" description="Disordered" evidence="1">
    <location>
        <begin position="55"/>
        <end position="81"/>
    </location>
</feature>
<protein>
    <recommendedName>
        <fullName evidence="3">SMP domain-containing protein</fullName>
    </recommendedName>
</protein>
<evidence type="ECO:0008006" key="3">
    <source>
        <dbReference type="Google" id="ProtNLM"/>
    </source>
</evidence>
<reference evidence="2" key="1">
    <citation type="submission" date="2019-05" db="EMBL/GenBank/DDBJ databases">
        <title>The de novo reference genome and transcriptome assemblies of the wild tomato species Solanum chilense.</title>
        <authorList>
            <person name="Stam R."/>
            <person name="Nosenko T."/>
            <person name="Hoerger A.C."/>
            <person name="Stephan W."/>
            <person name="Seidel M.A."/>
            <person name="Kuhn J.M.M."/>
            <person name="Haberer G."/>
            <person name="Tellier A."/>
        </authorList>
    </citation>
    <scope>NUCLEOTIDE SEQUENCE</scope>
    <source>
        <tissue evidence="2">Mature leaves</tissue>
    </source>
</reference>
<sequence>MQAGDLEKQVLEGNQAPQAATFEAQVHVNPTALTDGEVRGALVKMDQVTTTQAHAITTQDTREGAPRENPHASTMASRLRDFTRMNFPNKLWVKDK</sequence>
<accession>A0A6N2B2J8</accession>
<dbReference type="AlphaFoldDB" id="A0A6N2B2J8"/>
<name>A0A6N2B2J8_SOLCI</name>